<reference evidence="2" key="1">
    <citation type="submission" date="2021-04" db="EMBL/GenBank/DDBJ databases">
        <title>Draft genome assembly of strain Phenylobacterium sp. 20VBR1 using MiniION and Illumina platforms.</title>
        <authorList>
            <person name="Thomas F.A."/>
            <person name="Krishnan K.P."/>
            <person name="Sinha R.K."/>
        </authorList>
    </citation>
    <scope>NUCLEOTIDE SEQUENCE</scope>
    <source>
        <strain evidence="2">20VBR1</strain>
    </source>
</reference>
<dbReference type="EMBL" id="JAGSGD010000001">
    <property type="protein sequence ID" value="MBR7617916.1"/>
    <property type="molecule type" value="Genomic_DNA"/>
</dbReference>
<gene>
    <name evidence="2" type="ORF">JKL49_00825</name>
</gene>
<evidence type="ECO:0000313" key="3">
    <source>
        <dbReference type="Proteomes" id="UP000622580"/>
    </source>
</evidence>
<keyword evidence="3" id="KW-1185">Reference proteome</keyword>
<feature type="chain" id="PRO_5037106126" evidence="1">
    <location>
        <begin position="22"/>
        <end position="209"/>
    </location>
</feature>
<sequence>MRAVSFAVTVTLLSVAGAAQAADRGVMQDKDTFRDAAMAPLEDLNLKQKGIPDVLLRARADPYDMEGLGRCEPIAAEIGKLDGALGPDLDEAPAPDTRTRAQKVGGALKDAGISEVRSESGHLLPFRGWIRKLTGAARHDKKVQAAIRAGEIRRGYLKGVGMRMNCAPPAAPSWFVPTPPRNAVERAVGQSFDGLWARIVAWFWSWWPF</sequence>
<proteinExistence type="predicted"/>
<dbReference type="AlphaFoldDB" id="A0A941CWD5"/>
<dbReference type="Proteomes" id="UP000622580">
    <property type="component" value="Unassembled WGS sequence"/>
</dbReference>
<organism evidence="2 3">
    <name type="scientific">Phenylobacterium glaciei</name>
    <dbReference type="NCBI Taxonomy" id="2803784"/>
    <lineage>
        <taxon>Bacteria</taxon>
        <taxon>Pseudomonadati</taxon>
        <taxon>Pseudomonadota</taxon>
        <taxon>Alphaproteobacteria</taxon>
        <taxon>Caulobacterales</taxon>
        <taxon>Caulobacteraceae</taxon>
        <taxon>Phenylobacterium</taxon>
    </lineage>
</organism>
<name>A0A941CWD5_9CAUL</name>
<keyword evidence="1" id="KW-0732">Signal</keyword>
<dbReference type="RefSeq" id="WP_215337521.1">
    <property type="nucleotide sequence ID" value="NZ_JAGSGD010000001.1"/>
</dbReference>
<accession>A0A941CWD5</accession>
<evidence type="ECO:0000313" key="2">
    <source>
        <dbReference type="EMBL" id="MBR7617916.1"/>
    </source>
</evidence>
<protein>
    <submittedName>
        <fullName evidence="2">Uncharacterized protein</fullName>
    </submittedName>
</protein>
<evidence type="ECO:0000256" key="1">
    <source>
        <dbReference type="SAM" id="SignalP"/>
    </source>
</evidence>
<comment type="caution">
    <text evidence="2">The sequence shown here is derived from an EMBL/GenBank/DDBJ whole genome shotgun (WGS) entry which is preliminary data.</text>
</comment>
<feature type="signal peptide" evidence="1">
    <location>
        <begin position="1"/>
        <end position="21"/>
    </location>
</feature>